<dbReference type="AlphaFoldDB" id="A0A438EZX9"/>
<dbReference type="InterPro" id="IPR002182">
    <property type="entry name" value="NB-ARC"/>
</dbReference>
<protein>
    <recommendedName>
        <fullName evidence="1">NB-ARC domain-containing protein</fullName>
    </recommendedName>
</protein>
<dbReference type="Pfam" id="PF00931">
    <property type="entry name" value="NB-ARC"/>
    <property type="match status" value="1"/>
</dbReference>
<feature type="domain" description="NB-ARC" evidence="1">
    <location>
        <begin position="84"/>
        <end position="126"/>
    </location>
</feature>
<dbReference type="GO" id="GO:0043531">
    <property type="term" value="F:ADP binding"/>
    <property type="evidence" value="ECO:0007669"/>
    <property type="project" value="InterPro"/>
</dbReference>
<comment type="caution">
    <text evidence="2">The sequence shown here is derived from an EMBL/GenBank/DDBJ whole genome shotgun (WGS) entry which is preliminary data.</text>
</comment>
<organism evidence="2 3">
    <name type="scientific">Vitis vinifera</name>
    <name type="common">Grape</name>
    <dbReference type="NCBI Taxonomy" id="29760"/>
    <lineage>
        <taxon>Eukaryota</taxon>
        <taxon>Viridiplantae</taxon>
        <taxon>Streptophyta</taxon>
        <taxon>Embryophyta</taxon>
        <taxon>Tracheophyta</taxon>
        <taxon>Spermatophyta</taxon>
        <taxon>Magnoliopsida</taxon>
        <taxon>eudicotyledons</taxon>
        <taxon>Gunneridae</taxon>
        <taxon>Pentapetalae</taxon>
        <taxon>rosids</taxon>
        <taxon>Vitales</taxon>
        <taxon>Vitaceae</taxon>
        <taxon>Viteae</taxon>
        <taxon>Vitis</taxon>
    </lineage>
</organism>
<name>A0A438EZX9_VITVI</name>
<dbReference type="Gene3D" id="3.40.50.300">
    <property type="entry name" value="P-loop containing nucleotide triphosphate hydrolases"/>
    <property type="match status" value="1"/>
</dbReference>
<evidence type="ECO:0000259" key="1">
    <source>
        <dbReference type="Pfam" id="PF00931"/>
    </source>
</evidence>
<gene>
    <name evidence="2" type="ORF">CK203_088521</name>
</gene>
<dbReference type="Proteomes" id="UP000288805">
    <property type="component" value="Unassembled WGS sequence"/>
</dbReference>
<dbReference type="SUPFAM" id="SSF52540">
    <property type="entry name" value="P-loop containing nucleoside triphosphate hydrolases"/>
    <property type="match status" value="1"/>
</dbReference>
<dbReference type="InterPro" id="IPR027417">
    <property type="entry name" value="P-loop_NTPase"/>
</dbReference>
<reference evidence="2 3" key="1">
    <citation type="journal article" date="2018" name="PLoS Genet.">
        <title>Population sequencing reveals clonal diversity and ancestral inbreeding in the grapevine cultivar Chardonnay.</title>
        <authorList>
            <person name="Roach M.J."/>
            <person name="Johnson D.L."/>
            <person name="Bohlmann J."/>
            <person name="van Vuuren H.J."/>
            <person name="Jones S.J."/>
            <person name="Pretorius I.S."/>
            <person name="Schmidt S.A."/>
            <person name="Borneman A.R."/>
        </authorList>
    </citation>
    <scope>NUCLEOTIDE SEQUENCE [LARGE SCALE GENOMIC DNA]</scope>
    <source>
        <strain evidence="3">cv. Chardonnay</strain>
        <tissue evidence="2">Leaf</tissue>
    </source>
</reference>
<proteinExistence type="predicted"/>
<accession>A0A438EZX9</accession>
<dbReference type="EMBL" id="QGNW01001150">
    <property type="protein sequence ID" value="RVW53314.1"/>
    <property type="molecule type" value="Genomic_DNA"/>
</dbReference>
<evidence type="ECO:0000313" key="2">
    <source>
        <dbReference type="EMBL" id="RVW53314.1"/>
    </source>
</evidence>
<sequence>MFKIFHNLKELRILDCGMEDMRGVNTSTNDEVLFNDFHNLKELRIIACGMEDTRGVNTSTNDEVLFNEKVHLIKSLHFEQMDALRDDNINLIGVWGMAGVGKTTLLKQVAQQAKQQRLFTRQAIWMYPGLETRINVKKELRIRELHCTLEANDA</sequence>
<evidence type="ECO:0000313" key="3">
    <source>
        <dbReference type="Proteomes" id="UP000288805"/>
    </source>
</evidence>